<evidence type="ECO:0000256" key="5">
    <source>
        <dbReference type="ARBA" id="ARBA00022723"/>
    </source>
</evidence>
<proteinExistence type="predicted"/>
<evidence type="ECO:0000256" key="10">
    <source>
        <dbReference type="ARBA" id="ARBA00022989"/>
    </source>
</evidence>
<evidence type="ECO:0000256" key="9">
    <source>
        <dbReference type="ARBA" id="ARBA00022949"/>
    </source>
</evidence>
<dbReference type="GO" id="GO:0030057">
    <property type="term" value="C:desmosome"/>
    <property type="evidence" value="ECO:0007669"/>
    <property type="project" value="UniProtKB-SubCell"/>
</dbReference>
<feature type="domain" description="Cadherin" evidence="16">
    <location>
        <begin position="50"/>
        <end position="158"/>
    </location>
</feature>
<dbReference type="Gene3D" id="2.60.40.60">
    <property type="entry name" value="Cadherins"/>
    <property type="match status" value="2"/>
</dbReference>
<dbReference type="InterPro" id="IPR050971">
    <property type="entry name" value="Cadherin-domain_protein"/>
</dbReference>
<dbReference type="Gene3D" id="4.10.900.10">
    <property type="entry name" value="TCF3-CBD (Catenin binding domain)"/>
    <property type="match status" value="1"/>
</dbReference>
<keyword evidence="6" id="KW-0677">Repeat</keyword>
<dbReference type="CDD" id="cd11304">
    <property type="entry name" value="Cadherin_repeat"/>
    <property type="match status" value="1"/>
</dbReference>
<keyword evidence="10 15" id="KW-1133">Transmembrane helix</keyword>
<feature type="non-terminal residue" evidence="17">
    <location>
        <position position="782"/>
    </location>
</feature>
<feature type="compositionally biased region" description="Polar residues" evidence="14">
    <location>
        <begin position="765"/>
        <end position="782"/>
    </location>
</feature>
<dbReference type="InterPro" id="IPR009122">
    <property type="entry name" value="Desmosomal_cadherin"/>
</dbReference>
<feature type="region of interest" description="Disordered" evidence="14">
    <location>
        <begin position="582"/>
        <end position="602"/>
    </location>
</feature>
<dbReference type="Proteomes" id="UP000653383">
    <property type="component" value="Unassembled WGS sequence"/>
</dbReference>
<evidence type="ECO:0000313" key="18">
    <source>
        <dbReference type="Proteomes" id="UP000653383"/>
    </source>
</evidence>
<keyword evidence="3" id="KW-1003">Cell membrane</keyword>
<dbReference type="InterPro" id="IPR015919">
    <property type="entry name" value="Cadherin-like_sf"/>
</dbReference>
<dbReference type="PRINTS" id="PR01818">
    <property type="entry name" value="DESMOCADHERN"/>
</dbReference>
<evidence type="ECO:0000256" key="8">
    <source>
        <dbReference type="ARBA" id="ARBA00022889"/>
    </source>
</evidence>
<evidence type="ECO:0000256" key="12">
    <source>
        <dbReference type="ARBA" id="ARBA00023180"/>
    </source>
</evidence>
<feature type="transmembrane region" description="Helical" evidence="15">
    <location>
        <begin position="270"/>
        <end position="294"/>
    </location>
</feature>
<dbReference type="InterPro" id="IPR020894">
    <property type="entry name" value="Cadherin_CS"/>
</dbReference>
<keyword evidence="11 15" id="KW-0472">Membrane</keyword>
<reference evidence="17" key="1">
    <citation type="submission" date="2020-02" db="EMBL/GenBank/DDBJ databases">
        <title>Bird 10,000 Genomes (B10K) Project - Family phase.</title>
        <authorList>
            <person name="Zhang G."/>
        </authorList>
    </citation>
    <scope>NUCLEOTIDE SEQUENCE</scope>
    <source>
        <strain evidence="17">B10K-DU-002-40</strain>
        <tissue evidence="17">Muscle</tissue>
    </source>
</reference>
<comment type="caution">
    <text evidence="17">The sequence shown here is derived from an EMBL/GenBank/DDBJ whole genome shotgun (WGS) entry which is preliminary data.</text>
</comment>
<evidence type="ECO:0000256" key="2">
    <source>
        <dbReference type="ARBA" id="ARBA00004568"/>
    </source>
</evidence>
<name>A0A852I1X2_9PASS</name>
<keyword evidence="5" id="KW-0479">Metal-binding</keyword>
<dbReference type="GO" id="GO:0005509">
    <property type="term" value="F:calcium ion binding"/>
    <property type="evidence" value="ECO:0007669"/>
    <property type="project" value="UniProtKB-UniRule"/>
</dbReference>
<dbReference type="SUPFAM" id="SSF49313">
    <property type="entry name" value="Cadherin-like"/>
    <property type="match status" value="1"/>
</dbReference>
<dbReference type="InterPro" id="IPR027397">
    <property type="entry name" value="Catenin-bd_sf"/>
</dbReference>
<dbReference type="PROSITE" id="PS00232">
    <property type="entry name" value="CADHERIN_1"/>
    <property type="match status" value="1"/>
</dbReference>
<evidence type="ECO:0000256" key="4">
    <source>
        <dbReference type="ARBA" id="ARBA00022692"/>
    </source>
</evidence>
<keyword evidence="7 13" id="KW-0106">Calcium</keyword>
<dbReference type="FunFam" id="4.10.900.10:FF:000003">
    <property type="entry name" value="Desmoglein 1"/>
    <property type="match status" value="1"/>
</dbReference>
<dbReference type="PROSITE" id="PS50268">
    <property type="entry name" value="CADHERIN_2"/>
    <property type="match status" value="1"/>
</dbReference>
<dbReference type="EMBL" id="WAAE01015093">
    <property type="protein sequence ID" value="NXX31377.1"/>
    <property type="molecule type" value="Genomic_DNA"/>
</dbReference>
<keyword evidence="18" id="KW-1185">Reference proteome</keyword>
<organism evidence="17 18">
    <name type="scientific">Nicator chloris</name>
    <dbReference type="NCBI Taxonomy" id="237433"/>
    <lineage>
        <taxon>Eukaryota</taxon>
        <taxon>Metazoa</taxon>
        <taxon>Chordata</taxon>
        <taxon>Craniata</taxon>
        <taxon>Vertebrata</taxon>
        <taxon>Euteleostomi</taxon>
        <taxon>Archelosauria</taxon>
        <taxon>Archosauria</taxon>
        <taxon>Dinosauria</taxon>
        <taxon>Saurischia</taxon>
        <taxon>Theropoda</taxon>
        <taxon>Coelurosauria</taxon>
        <taxon>Aves</taxon>
        <taxon>Neognathae</taxon>
        <taxon>Neoaves</taxon>
        <taxon>Telluraves</taxon>
        <taxon>Australaves</taxon>
        <taxon>Passeriformes</taxon>
        <taxon>Sylvioidea</taxon>
        <taxon>Pycnonotidae</taxon>
        <taxon>Nicator</taxon>
    </lineage>
</organism>
<sequence length="782" mass="82448">LDYEKMQSLNLGIVVTNKAEFHKSIKSSYKAETIPIKIKVINVQEGPVFPGGTKIIEASEKLQIKQVIGQYQAYDEDTGKIAKHITYMKGKDAANWVTVDSVTGEIRLAKNLDYESRHVVNGTYTITMLGVTTGSPRKTVTGTVVIRVKDENDNCPVIVNPVQTVCSDAKLIDVTAHDLDGYPNSYPFSFTVIDEPEGTAEKWIIASGNDTSIQLVPQNLKPGRTEVPLLIKDFQGVSCALPQSLQLTVCKCADDGVCQEKFVGAKSVGLGPAAIALIILAFLLLLLVPLLLLLCPGGLGAKGFGGAKTFADIPDHNEAILRQWNSEGAAPEEKALLSFIPPTALGNLKGGTTAAGAAGAAAGMSGEEALIGAGSSASHVGEHYNTITRERWEEQRRLLSAANCGAMAAGAAEGMAGVDGKTIVSGGGVAVGAAGAMNEEFLRDYFNDKAVSFADEDEEQAAKDCLLVYSQGESGSPHGSVGCCSFIEGDLDDHFLDDLGDKFKTLAEICIGRQINMKDSGHKNESGFGLSEAKSQFLDQQNAATSEQAFASGSGFQSIPAVHAGSGTGESTLSKEVVTETTFSSSHSRQHNARHLPTGHTESNVTMTETSYSVGAPAHSAPVFLNPQFKENVVVTERVLAPASSIQGMVKIPDLPHGSNVVVTERMVKSAGAGPGALTVQDLPDSQYVVVRERERVLVPAAEQGSLSLPASTEERSTVLNESVVTASGLQSASSGRQDHALIPDSPLNLMGSDLQGPPPAGATLSKSSRVTKYSTVQYTRS</sequence>
<comment type="subcellular location">
    <subcellularLocation>
        <location evidence="2">Cell junction</location>
        <location evidence="2">Desmosome</location>
    </subcellularLocation>
    <subcellularLocation>
        <location evidence="1">Cell membrane</location>
    </subcellularLocation>
</comment>
<dbReference type="OrthoDB" id="8961010at2759"/>
<evidence type="ECO:0000313" key="17">
    <source>
        <dbReference type="EMBL" id="NXX31377.1"/>
    </source>
</evidence>
<evidence type="ECO:0000256" key="3">
    <source>
        <dbReference type="ARBA" id="ARBA00022475"/>
    </source>
</evidence>
<dbReference type="FunFam" id="2.60.40.60:FF:000074">
    <property type="entry name" value="Desmoglein 4"/>
    <property type="match status" value="1"/>
</dbReference>
<evidence type="ECO:0000256" key="14">
    <source>
        <dbReference type="SAM" id="MobiDB-lite"/>
    </source>
</evidence>
<dbReference type="PANTHER" id="PTHR24025:SF1">
    <property type="entry name" value="DESMOGLEIN-2"/>
    <property type="match status" value="1"/>
</dbReference>
<dbReference type="InterPro" id="IPR002126">
    <property type="entry name" value="Cadherin-like_dom"/>
</dbReference>
<keyword evidence="8" id="KW-0130">Cell adhesion</keyword>
<dbReference type="GO" id="GO:0007156">
    <property type="term" value="P:homophilic cell adhesion via plasma membrane adhesion molecules"/>
    <property type="evidence" value="ECO:0007669"/>
    <property type="project" value="InterPro"/>
</dbReference>
<accession>A0A852I1X2</accession>
<evidence type="ECO:0000256" key="13">
    <source>
        <dbReference type="PROSITE-ProRule" id="PRU00043"/>
    </source>
</evidence>
<evidence type="ECO:0000256" key="6">
    <source>
        <dbReference type="ARBA" id="ARBA00022737"/>
    </source>
</evidence>
<evidence type="ECO:0000256" key="1">
    <source>
        <dbReference type="ARBA" id="ARBA00004236"/>
    </source>
</evidence>
<evidence type="ECO:0000256" key="15">
    <source>
        <dbReference type="SAM" id="Phobius"/>
    </source>
</evidence>
<dbReference type="PANTHER" id="PTHR24025">
    <property type="entry name" value="DESMOGLEIN FAMILY MEMBER"/>
    <property type="match status" value="1"/>
</dbReference>
<evidence type="ECO:0000259" key="16">
    <source>
        <dbReference type="PROSITE" id="PS50268"/>
    </source>
</evidence>
<dbReference type="SMART" id="SM00112">
    <property type="entry name" value="CA"/>
    <property type="match status" value="1"/>
</dbReference>
<gene>
    <name evidence="17" type="primary">Dsg2</name>
    <name evidence="17" type="ORF">NICCHL_R08329</name>
</gene>
<dbReference type="FunFam" id="2.60.40.60:FF:000031">
    <property type="entry name" value="Cadherin 3"/>
    <property type="match status" value="1"/>
</dbReference>
<dbReference type="GO" id="GO:0005886">
    <property type="term" value="C:plasma membrane"/>
    <property type="evidence" value="ECO:0007669"/>
    <property type="project" value="UniProtKB-SubCell"/>
</dbReference>
<evidence type="ECO:0000256" key="11">
    <source>
        <dbReference type="ARBA" id="ARBA00023136"/>
    </source>
</evidence>
<evidence type="ECO:0000256" key="7">
    <source>
        <dbReference type="ARBA" id="ARBA00022837"/>
    </source>
</evidence>
<dbReference type="PRINTS" id="PR01819">
    <property type="entry name" value="DESMOGLEIN"/>
</dbReference>
<keyword evidence="9" id="KW-0965">Cell junction</keyword>
<keyword evidence="12" id="KW-0325">Glycoprotein</keyword>
<dbReference type="Pfam" id="PF00028">
    <property type="entry name" value="Cadherin"/>
    <property type="match status" value="1"/>
</dbReference>
<protein>
    <submittedName>
        <fullName evidence="17">DSG2 protein</fullName>
    </submittedName>
</protein>
<keyword evidence="4 15" id="KW-0812">Transmembrane</keyword>
<dbReference type="AlphaFoldDB" id="A0A852I1X2"/>
<feature type="region of interest" description="Disordered" evidence="14">
    <location>
        <begin position="730"/>
        <end position="782"/>
    </location>
</feature>
<feature type="non-terminal residue" evidence="17">
    <location>
        <position position="1"/>
    </location>
</feature>